<protein>
    <submittedName>
        <fullName evidence="1">Uncharacterized protein</fullName>
    </submittedName>
</protein>
<gene>
    <name evidence="1" type="ORF">HS088_TW18G00875</name>
</gene>
<dbReference type="AlphaFoldDB" id="A0A7J7CDD9"/>
<dbReference type="Proteomes" id="UP000593562">
    <property type="component" value="Unassembled WGS sequence"/>
</dbReference>
<accession>A0A7J7CDD9</accession>
<dbReference type="InParanoid" id="A0A7J7CDD9"/>
<dbReference type="EMBL" id="JAAARO010000018">
    <property type="protein sequence ID" value="KAF5732184.1"/>
    <property type="molecule type" value="Genomic_DNA"/>
</dbReference>
<proteinExistence type="predicted"/>
<reference evidence="1 2" key="1">
    <citation type="journal article" date="2020" name="Nat. Commun.">
        <title>Genome of Tripterygium wilfordii and identification of cytochrome P450 involved in triptolide biosynthesis.</title>
        <authorList>
            <person name="Tu L."/>
            <person name="Su P."/>
            <person name="Zhang Z."/>
            <person name="Gao L."/>
            <person name="Wang J."/>
            <person name="Hu T."/>
            <person name="Zhou J."/>
            <person name="Zhang Y."/>
            <person name="Zhao Y."/>
            <person name="Liu Y."/>
            <person name="Song Y."/>
            <person name="Tong Y."/>
            <person name="Lu Y."/>
            <person name="Yang J."/>
            <person name="Xu C."/>
            <person name="Jia M."/>
            <person name="Peters R.J."/>
            <person name="Huang L."/>
            <person name="Gao W."/>
        </authorList>
    </citation>
    <scope>NUCLEOTIDE SEQUENCE [LARGE SCALE GENOMIC DNA]</scope>
    <source>
        <strain evidence="2">cv. XIE 37</strain>
        <tissue evidence="1">Leaf</tissue>
    </source>
</reference>
<organism evidence="1 2">
    <name type="scientific">Tripterygium wilfordii</name>
    <name type="common">Thunder God vine</name>
    <dbReference type="NCBI Taxonomy" id="458696"/>
    <lineage>
        <taxon>Eukaryota</taxon>
        <taxon>Viridiplantae</taxon>
        <taxon>Streptophyta</taxon>
        <taxon>Embryophyta</taxon>
        <taxon>Tracheophyta</taxon>
        <taxon>Spermatophyta</taxon>
        <taxon>Magnoliopsida</taxon>
        <taxon>eudicotyledons</taxon>
        <taxon>Gunneridae</taxon>
        <taxon>Pentapetalae</taxon>
        <taxon>rosids</taxon>
        <taxon>fabids</taxon>
        <taxon>Celastrales</taxon>
        <taxon>Celastraceae</taxon>
        <taxon>Tripterygium</taxon>
    </lineage>
</organism>
<comment type="caution">
    <text evidence="1">The sequence shown here is derived from an EMBL/GenBank/DDBJ whole genome shotgun (WGS) entry which is preliminary data.</text>
</comment>
<keyword evidence="2" id="KW-1185">Reference proteome</keyword>
<evidence type="ECO:0000313" key="1">
    <source>
        <dbReference type="EMBL" id="KAF5732184.1"/>
    </source>
</evidence>
<name>A0A7J7CDD9_TRIWF</name>
<evidence type="ECO:0000313" key="2">
    <source>
        <dbReference type="Proteomes" id="UP000593562"/>
    </source>
</evidence>
<sequence>MAFDNYKDVSSITPSGEDVPDSVVKALTCVNICLKSESAPALFSVKNADILQVSGLLNTSEKSPETSAPVAACIPGFTLSCWQSEAFNTCIMLSEELALAITENYHTGGLEDV</sequence>